<dbReference type="AlphaFoldDB" id="A0A0L8FPS0"/>
<organism evidence="1">
    <name type="scientific">Octopus bimaculoides</name>
    <name type="common">California two-spotted octopus</name>
    <dbReference type="NCBI Taxonomy" id="37653"/>
    <lineage>
        <taxon>Eukaryota</taxon>
        <taxon>Metazoa</taxon>
        <taxon>Spiralia</taxon>
        <taxon>Lophotrochozoa</taxon>
        <taxon>Mollusca</taxon>
        <taxon>Cephalopoda</taxon>
        <taxon>Coleoidea</taxon>
        <taxon>Octopodiformes</taxon>
        <taxon>Octopoda</taxon>
        <taxon>Incirrata</taxon>
        <taxon>Octopodidae</taxon>
        <taxon>Octopus</taxon>
    </lineage>
</organism>
<proteinExistence type="predicted"/>
<reference evidence="1" key="1">
    <citation type="submission" date="2015-07" db="EMBL/GenBank/DDBJ databases">
        <title>MeaNS - Measles Nucleotide Surveillance Program.</title>
        <authorList>
            <person name="Tran T."/>
            <person name="Druce J."/>
        </authorList>
    </citation>
    <scope>NUCLEOTIDE SEQUENCE</scope>
    <source>
        <strain evidence="1">UCB-OBI-ISO-001</strain>
        <tissue evidence="1">Gonad</tissue>
    </source>
</reference>
<sequence length="31" mass="3658">MTITTRKLITRRNAHPMTHKDHFLKNPAQTV</sequence>
<dbReference type="EMBL" id="KQ428141">
    <property type="protein sequence ID" value="KOF66405.1"/>
    <property type="molecule type" value="Genomic_DNA"/>
</dbReference>
<gene>
    <name evidence="1" type="ORF">OCBIM_22012374mg</name>
</gene>
<name>A0A0L8FPS0_OCTBM</name>
<evidence type="ECO:0000313" key="1">
    <source>
        <dbReference type="EMBL" id="KOF66405.1"/>
    </source>
</evidence>
<accession>A0A0L8FPS0</accession>
<protein>
    <submittedName>
        <fullName evidence="1">Uncharacterized protein</fullName>
    </submittedName>
</protein>